<dbReference type="Pfam" id="PF02342">
    <property type="entry name" value="TerD"/>
    <property type="match status" value="2"/>
</dbReference>
<dbReference type="PANTHER" id="PTHR32097:SF17">
    <property type="entry name" value="CAMP-BINDING PROTEIN 1-RELATED"/>
    <property type="match status" value="1"/>
</dbReference>
<dbReference type="RefSeq" id="WP_154768780.1">
    <property type="nucleotide sequence ID" value="NZ_WLYK01000005.1"/>
</dbReference>
<feature type="compositionally biased region" description="Low complexity" evidence="1">
    <location>
        <begin position="208"/>
        <end position="229"/>
    </location>
</feature>
<feature type="domain" description="TerD" evidence="2">
    <location>
        <begin position="238"/>
        <end position="407"/>
    </location>
</feature>
<dbReference type="CDD" id="cd06974">
    <property type="entry name" value="TerD_like"/>
    <property type="match status" value="2"/>
</dbReference>
<keyword evidence="4" id="KW-1185">Reference proteome</keyword>
<dbReference type="Proteomes" id="UP000460221">
    <property type="component" value="Unassembled WGS sequence"/>
</dbReference>
<feature type="region of interest" description="Disordered" evidence="1">
    <location>
        <begin position="163"/>
        <end position="243"/>
    </location>
</feature>
<feature type="domain" description="TerD" evidence="2">
    <location>
        <begin position="3"/>
        <end position="159"/>
    </location>
</feature>
<gene>
    <name evidence="3" type="ORF">GIS00_12485</name>
</gene>
<sequence length="421" mass="43751">MTTLSKGQNAPLPEGRVSVTVQCAAPADLFALLVTDAGKVRSDADFVFYNQPDGPGVRCEQVAGSWRITVDPAAVPSDITQVRTVLTLADSGSRFGGIAAPVARLHDAGGAPLVEFELTGLAAESIVIALEIYRRGDAWKVRAVGQGYAGGFAALVRDHGVSVDDEPAAGPATAPPSTPPPSTPPPRAQPSPTSTPSPPASAPPWSPAAPAGPTTTGSTATGPATPPGTLLLKKGAPVRLTKGQKVELRKEDGRPLTRVRMCLGWDPINGRGSIDLDASAVLYQGTSKVDIVAFTHLRSDDGSITHSGDNLTGHGEGDDEIISVDLDRVPAQVSSVGFVVTSFQGQAFSKIARAFCRLVDDTDGSELVRFELDERTPTTAMVMAFLVRGPSGWRMQAVGQGISARLPNKAAKLAVPHIPVA</sequence>
<dbReference type="InterPro" id="IPR051324">
    <property type="entry name" value="Stress/Tellurium_Resist"/>
</dbReference>
<dbReference type="EMBL" id="WLYK01000005">
    <property type="protein sequence ID" value="MTD14757.1"/>
    <property type="molecule type" value="Genomic_DNA"/>
</dbReference>
<evidence type="ECO:0000259" key="2">
    <source>
        <dbReference type="Pfam" id="PF02342"/>
    </source>
</evidence>
<dbReference type="Gene3D" id="2.60.60.30">
    <property type="entry name" value="sav2460 like domains"/>
    <property type="match status" value="2"/>
</dbReference>
<evidence type="ECO:0000313" key="3">
    <source>
        <dbReference type="EMBL" id="MTD14757.1"/>
    </source>
</evidence>
<feature type="compositionally biased region" description="Pro residues" evidence="1">
    <location>
        <begin position="173"/>
        <end position="207"/>
    </location>
</feature>
<dbReference type="PANTHER" id="PTHR32097">
    <property type="entry name" value="CAMP-BINDING PROTEIN 1-RELATED"/>
    <property type="match status" value="1"/>
</dbReference>
<reference evidence="3 4" key="1">
    <citation type="submission" date="2019-11" db="EMBL/GenBank/DDBJ databases">
        <authorList>
            <person name="Jiang L.-Q."/>
        </authorList>
    </citation>
    <scope>NUCLEOTIDE SEQUENCE [LARGE SCALE GENOMIC DNA]</scope>
    <source>
        <strain evidence="3 4">YIM 132087</strain>
    </source>
</reference>
<proteinExistence type="predicted"/>
<dbReference type="InterPro" id="IPR003325">
    <property type="entry name" value="TerD"/>
</dbReference>
<evidence type="ECO:0000313" key="4">
    <source>
        <dbReference type="Proteomes" id="UP000460221"/>
    </source>
</evidence>
<organism evidence="3 4">
    <name type="scientific">Nakamurella alba</name>
    <dbReference type="NCBI Taxonomy" id="2665158"/>
    <lineage>
        <taxon>Bacteria</taxon>
        <taxon>Bacillati</taxon>
        <taxon>Actinomycetota</taxon>
        <taxon>Actinomycetes</taxon>
        <taxon>Nakamurellales</taxon>
        <taxon>Nakamurellaceae</taxon>
        <taxon>Nakamurella</taxon>
    </lineage>
</organism>
<evidence type="ECO:0000256" key="1">
    <source>
        <dbReference type="SAM" id="MobiDB-lite"/>
    </source>
</evidence>
<comment type="caution">
    <text evidence="3">The sequence shown here is derived from an EMBL/GenBank/DDBJ whole genome shotgun (WGS) entry which is preliminary data.</text>
</comment>
<accession>A0A7K1FKT0</accession>
<protein>
    <submittedName>
        <fullName evidence="3">Stress protein</fullName>
    </submittedName>
</protein>
<name>A0A7K1FKT0_9ACTN</name>
<dbReference type="AlphaFoldDB" id="A0A7K1FKT0"/>